<dbReference type="EnsemblMetazoa" id="ISCW004549-RA">
    <property type="protein sequence ID" value="ISCW004549-PA"/>
    <property type="gene ID" value="ISCW004549"/>
</dbReference>
<reference evidence="4 6" key="1">
    <citation type="submission" date="2008-03" db="EMBL/GenBank/DDBJ databases">
        <title>Annotation of Ixodes scapularis.</title>
        <authorList>
            <consortium name="Ixodes scapularis Genome Project Consortium"/>
            <person name="Caler E."/>
            <person name="Hannick L.I."/>
            <person name="Bidwell S."/>
            <person name="Joardar V."/>
            <person name="Thiagarajan M."/>
            <person name="Amedeo P."/>
            <person name="Galinsky K.J."/>
            <person name="Schobel S."/>
            <person name="Inman J."/>
            <person name="Hostetler J."/>
            <person name="Miller J."/>
            <person name="Hammond M."/>
            <person name="Megy K."/>
            <person name="Lawson D."/>
            <person name="Kodira C."/>
            <person name="Sutton G."/>
            <person name="Meyer J."/>
            <person name="Hill C.A."/>
            <person name="Birren B."/>
            <person name="Nene V."/>
            <person name="Collins F."/>
            <person name="Alarcon-Chaidez F."/>
            <person name="Wikel S."/>
            <person name="Strausberg R."/>
        </authorList>
    </citation>
    <scope>NUCLEOTIDE SEQUENCE [LARGE SCALE GENOMIC DNA]</scope>
    <source>
        <strain evidence="6">Wikel</strain>
        <strain evidence="4">Wikel colony</strain>
    </source>
</reference>
<evidence type="ECO:0000313" key="6">
    <source>
        <dbReference type="Proteomes" id="UP000001555"/>
    </source>
</evidence>
<dbReference type="VEuPathDB" id="VectorBase:ISCI004549"/>
<dbReference type="InterPro" id="IPR048366">
    <property type="entry name" value="TNP-like_GBD"/>
</dbReference>
<evidence type="ECO:0000259" key="3">
    <source>
        <dbReference type="Pfam" id="PF21788"/>
    </source>
</evidence>
<feature type="chain" id="PRO_5010826034" evidence="1">
    <location>
        <begin position="25"/>
        <end position="164"/>
    </location>
</feature>
<sequence>GLTKGTVLAQLILKAVLLLEDAGAFMDAIVCDGAATNRSMWKQFGVTGELEGAKNSFVNPAFSDAPHLIKCKARACPKLTFSHLYPSSTEKMRVKLATQVFSLSVAKGLEFYSNRGTAGLGNVQGTIDFTVRMNNLFDALNRRHPKQGLELGGKDFKVLESSLK</sequence>
<gene>
    <name evidence="4" type="ORF">IscW_ISCW004549</name>
</gene>
<evidence type="ECO:0000256" key="1">
    <source>
        <dbReference type="SAM" id="SignalP"/>
    </source>
</evidence>
<dbReference type="Pfam" id="PF21787">
    <property type="entry name" value="TNP-like_RNaseH_N"/>
    <property type="match status" value="1"/>
</dbReference>
<feature type="domain" description="Transposable element P transposase-like RNase H" evidence="2">
    <location>
        <begin position="4"/>
        <end position="45"/>
    </location>
</feature>
<dbReference type="InterPro" id="IPR048365">
    <property type="entry name" value="TNP-like_RNaseH_N"/>
</dbReference>
<evidence type="ECO:0000313" key="5">
    <source>
        <dbReference type="EnsemblMetazoa" id="ISCW004549-PA"/>
    </source>
</evidence>
<dbReference type="EMBL" id="DS696030">
    <property type="protein sequence ID" value="EEC05046.1"/>
    <property type="molecule type" value="Genomic_DNA"/>
</dbReference>
<dbReference type="AlphaFoldDB" id="B7PEM4"/>
<dbReference type="Proteomes" id="UP000001555">
    <property type="component" value="Unassembled WGS sequence"/>
</dbReference>
<dbReference type="InParanoid" id="B7PEM4"/>
<feature type="signal peptide" evidence="1">
    <location>
        <begin position="1"/>
        <end position="24"/>
    </location>
</feature>
<evidence type="ECO:0000313" key="4">
    <source>
        <dbReference type="EMBL" id="EEC05046.1"/>
    </source>
</evidence>
<dbReference type="Pfam" id="PF21788">
    <property type="entry name" value="TNP-like_GBD"/>
    <property type="match status" value="1"/>
</dbReference>
<feature type="domain" description="Transposable element P transposase-like GTP-binding insertion" evidence="3">
    <location>
        <begin position="77"/>
        <end position="146"/>
    </location>
</feature>
<keyword evidence="1" id="KW-0732">Signal</keyword>
<reference evidence="5" key="2">
    <citation type="submission" date="2020-05" db="UniProtKB">
        <authorList>
            <consortium name="EnsemblMetazoa"/>
        </authorList>
    </citation>
    <scope>IDENTIFICATION</scope>
    <source>
        <strain evidence="5">wikel</strain>
    </source>
</reference>
<protein>
    <submittedName>
        <fullName evidence="4 5">Uncharacterized protein</fullName>
    </submittedName>
</protein>
<proteinExistence type="predicted"/>
<accession>B7PEM4</accession>
<dbReference type="HOGENOM" id="CLU_1623108_0_0_1"/>
<organism>
    <name type="scientific">Ixodes scapularis</name>
    <name type="common">Black-legged tick</name>
    <name type="synonym">Deer tick</name>
    <dbReference type="NCBI Taxonomy" id="6945"/>
    <lineage>
        <taxon>Eukaryota</taxon>
        <taxon>Metazoa</taxon>
        <taxon>Ecdysozoa</taxon>
        <taxon>Arthropoda</taxon>
        <taxon>Chelicerata</taxon>
        <taxon>Arachnida</taxon>
        <taxon>Acari</taxon>
        <taxon>Parasitiformes</taxon>
        <taxon>Ixodida</taxon>
        <taxon>Ixodoidea</taxon>
        <taxon>Ixodidae</taxon>
        <taxon>Ixodinae</taxon>
        <taxon>Ixodes</taxon>
    </lineage>
</organism>
<keyword evidence="6" id="KW-1185">Reference proteome</keyword>
<evidence type="ECO:0000259" key="2">
    <source>
        <dbReference type="Pfam" id="PF21787"/>
    </source>
</evidence>
<feature type="non-terminal residue" evidence="4">
    <location>
        <position position="1"/>
    </location>
</feature>
<dbReference type="PaxDb" id="6945-B7PEM4"/>
<dbReference type="EMBL" id="ABJB010982079">
    <property type="status" value="NOT_ANNOTATED_CDS"/>
    <property type="molecule type" value="Genomic_DNA"/>
</dbReference>
<feature type="non-terminal residue" evidence="4">
    <location>
        <position position="164"/>
    </location>
</feature>
<dbReference type="VEuPathDB" id="VectorBase:ISCW004549"/>
<name>B7PEM4_IXOSC</name>